<evidence type="ECO:0000313" key="2">
    <source>
        <dbReference type="EMBL" id="ATF27518.1"/>
    </source>
</evidence>
<reference evidence="2" key="1">
    <citation type="journal article" date="2017" name="Genome Biol. Evol.">
        <title>Divergence of the Venom Exogene Repertoire in Two Sister Species of Turriconus.</title>
        <authorList>
            <person name="Li Q."/>
            <person name="Barghi N."/>
            <person name="Lu A."/>
            <person name="Fedosov A.E."/>
            <person name="Bandyopadhyay P.K."/>
            <person name="Lluisma A.O."/>
            <person name="Concepcion G.P."/>
            <person name="Yandell M."/>
            <person name="Olivera B.M."/>
            <person name="Safavi-Hemami H."/>
        </authorList>
    </citation>
    <scope>NUCLEOTIDE SEQUENCE</scope>
    <source>
        <strain evidence="2">PutativeMSGLR_Amz7.1</strain>
    </source>
</reference>
<proteinExistence type="evidence at transcript level"/>
<feature type="chain" id="PRO_5013330401" evidence="1">
    <location>
        <begin position="21"/>
        <end position="86"/>
    </location>
</feature>
<organism evidence="2">
    <name type="scientific">Conus andremenezi</name>
    <dbReference type="NCBI Taxonomy" id="1077466"/>
    <lineage>
        <taxon>Eukaryota</taxon>
        <taxon>Metazoa</taxon>
        <taxon>Spiralia</taxon>
        <taxon>Lophotrochozoa</taxon>
        <taxon>Mollusca</taxon>
        <taxon>Gastropoda</taxon>
        <taxon>Caenogastropoda</taxon>
        <taxon>Neogastropoda</taxon>
        <taxon>Conoidea</taxon>
        <taxon>Conidae</taxon>
        <taxon>Conus</taxon>
        <taxon>Turriconus</taxon>
    </lineage>
</organism>
<dbReference type="EMBL" id="MF576684">
    <property type="protein sequence ID" value="ATF27518.1"/>
    <property type="molecule type" value="mRNA"/>
</dbReference>
<keyword evidence="1" id="KW-0732">Signal</keyword>
<sequence>MSGLRVVLFALLLLVYLVTSKRDGDGLTKVVKNKRAVTAIGRKMMRSVHRSGGCPTKCPDKDECCSGSKCINIYGRNVCVKIPTSR</sequence>
<reference evidence="2" key="2">
    <citation type="submission" date="2017-07" db="EMBL/GenBank/DDBJ databases">
        <authorList>
            <person name="Sun Z.S."/>
            <person name="Albrecht U."/>
            <person name="Echele G."/>
            <person name="Lee C.C."/>
        </authorList>
    </citation>
    <scope>NUCLEOTIDE SEQUENCE</scope>
    <source>
        <strain evidence="2">PutativeMSGLR_Amz7.1</strain>
    </source>
</reference>
<evidence type="ECO:0000256" key="1">
    <source>
        <dbReference type="SAM" id="SignalP"/>
    </source>
</evidence>
<accession>A0A291C243</accession>
<feature type="signal peptide" evidence="1">
    <location>
        <begin position="1"/>
        <end position="20"/>
    </location>
</feature>
<name>A0A291C243_9COND</name>
<protein>
    <submittedName>
        <fullName evidence="2">Conotoxin</fullName>
    </submittedName>
</protein>
<dbReference type="AlphaFoldDB" id="A0A291C243"/>